<dbReference type="InterPro" id="IPR011674">
    <property type="entry name" value="DUF1616"/>
</dbReference>
<reference evidence="3 4" key="1">
    <citation type="submission" date="2018-10" db="EMBL/GenBank/DDBJ databases">
        <title>Natrarchaeobius chitinivorans gen. nov., sp. nov., and Natrarchaeobius haloalkaliphilus sp. nov., alkaliphilic, chitin-utilizing haloarchaea from hypersaline alkaline lakes.</title>
        <authorList>
            <person name="Sorokin D.Y."/>
            <person name="Elcheninov A.G."/>
            <person name="Kostrikina N.A."/>
            <person name="Bale N.J."/>
            <person name="Sinninghe Damste J.S."/>
            <person name="Khijniak T.V."/>
            <person name="Kublanov I.V."/>
            <person name="Toshchakov S.V."/>
        </authorList>
    </citation>
    <scope>NUCLEOTIDE SEQUENCE [LARGE SCALE GENOMIC DNA]</scope>
    <source>
        <strain evidence="3 4">AArcht7</strain>
    </source>
</reference>
<accession>A0A3N6MRH5</accession>
<evidence type="ECO:0000313" key="4">
    <source>
        <dbReference type="Proteomes" id="UP000281431"/>
    </source>
</evidence>
<proteinExistence type="predicted"/>
<evidence type="ECO:0000313" key="3">
    <source>
        <dbReference type="EMBL" id="RQH00351.1"/>
    </source>
</evidence>
<feature type="transmembrane region" description="Helical" evidence="1">
    <location>
        <begin position="46"/>
        <end position="70"/>
    </location>
</feature>
<keyword evidence="1" id="KW-0472">Membrane</keyword>
<dbReference type="Proteomes" id="UP000281431">
    <property type="component" value="Unassembled WGS sequence"/>
</dbReference>
<dbReference type="OrthoDB" id="82282at2157"/>
<evidence type="ECO:0000256" key="1">
    <source>
        <dbReference type="SAM" id="Phobius"/>
    </source>
</evidence>
<protein>
    <submittedName>
        <fullName evidence="3">DUF1616 domain-containing protein</fullName>
    </submittedName>
</protein>
<evidence type="ECO:0000259" key="2">
    <source>
        <dbReference type="Pfam" id="PF07760"/>
    </source>
</evidence>
<feature type="transmembrane region" description="Helical" evidence="1">
    <location>
        <begin position="170"/>
        <end position="195"/>
    </location>
</feature>
<dbReference type="Pfam" id="PF07760">
    <property type="entry name" value="DUF1616"/>
    <property type="match status" value="1"/>
</dbReference>
<feature type="transmembrane region" description="Helical" evidence="1">
    <location>
        <begin position="91"/>
        <end position="112"/>
    </location>
</feature>
<organism evidence="3 4">
    <name type="scientific">Natrarchaeobius chitinivorans</name>
    <dbReference type="NCBI Taxonomy" id="1679083"/>
    <lineage>
        <taxon>Archaea</taxon>
        <taxon>Methanobacteriati</taxon>
        <taxon>Methanobacteriota</taxon>
        <taxon>Stenosarchaea group</taxon>
        <taxon>Halobacteria</taxon>
        <taxon>Halobacteriales</taxon>
        <taxon>Natrialbaceae</taxon>
        <taxon>Natrarchaeobius</taxon>
    </lineage>
</organism>
<keyword evidence="1" id="KW-1133">Transmembrane helix</keyword>
<feature type="transmembrane region" description="Helical" evidence="1">
    <location>
        <begin position="12"/>
        <end position="34"/>
    </location>
</feature>
<comment type="caution">
    <text evidence="3">The sequence shown here is derived from an EMBL/GenBank/DDBJ whole genome shotgun (WGS) entry which is preliminary data.</text>
</comment>
<feature type="domain" description="DUF1616" evidence="2">
    <location>
        <begin position="23"/>
        <end position="325"/>
    </location>
</feature>
<keyword evidence="4" id="KW-1185">Reference proteome</keyword>
<feature type="transmembrane region" description="Helical" evidence="1">
    <location>
        <begin position="124"/>
        <end position="141"/>
    </location>
</feature>
<dbReference type="EMBL" id="REFZ01000006">
    <property type="protein sequence ID" value="RQH00351.1"/>
    <property type="molecule type" value="Genomic_DNA"/>
</dbReference>
<name>A0A3N6MRH5_NATCH</name>
<sequence length="335" mass="35552">MSFRAETRTRLEYVLLYPVDLAVVSLATVLAYLVVTSFPDGSVVRLALTVPLALFLPGYALTSVLFPATVRRGKEIASTDRDRRIGGIDAAERLGLSFVLSLAVVSLVVLVLSTTDWGLGTDQTAAGIGLLTVGFAQLGVVRRLRLPESERFSVSPVAAAGRYRREHGTLVTVSSAVLAVAVAAAVGALLVGFFAPASAGGFSELGLYTEDDDGDLVAGELPDEVVPGESVPITISVENHEGEPANYTAVVQQQVVDDGTVEERTHLQDVELESEDGETAAVERDVTPIASDGETVRISVLLYADDVPTSPTNENADEDVYFWVTVTDEPETEDA</sequence>
<keyword evidence="1" id="KW-0812">Transmembrane</keyword>
<gene>
    <name evidence="3" type="ORF">EA472_10890</name>
</gene>
<dbReference type="AlphaFoldDB" id="A0A3N6MRH5"/>